<dbReference type="EMBL" id="QYRT01000011">
    <property type="protein sequence ID" value="TIH37705.1"/>
    <property type="molecule type" value="Genomic_DNA"/>
</dbReference>
<dbReference type="Pfam" id="PF02720">
    <property type="entry name" value="DUF222"/>
    <property type="match status" value="1"/>
</dbReference>
<name>A0A4T2C0N4_9MICO</name>
<evidence type="ECO:0000259" key="2">
    <source>
        <dbReference type="SMART" id="SM00507"/>
    </source>
</evidence>
<dbReference type="CDD" id="cd00085">
    <property type="entry name" value="HNHc"/>
    <property type="match status" value="1"/>
</dbReference>
<proteinExistence type="predicted"/>
<feature type="compositionally biased region" description="Low complexity" evidence="1">
    <location>
        <begin position="220"/>
        <end position="243"/>
    </location>
</feature>
<accession>A0A4T2C0N4</accession>
<feature type="region of interest" description="Disordered" evidence="1">
    <location>
        <begin position="195"/>
        <end position="243"/>
    </location>
</feature>
<dbReference type="Gene3D" id="1.10.30.50">
    <property type="match status" value="1"/>
</dbReference>
<dbReference type="InterPro" id="IPR003615">
    <property type="entry name" value="HNH_nuc"/>
</dbReference>
<evidence type="ECO:0000313" key="3">
    <source>
        <dbReference type="EMBL" id="TIH37705.1"/>
    </source>
</evidence>
<sequence>MQTTTETARTIAELDALAMRISAIGAIASQAGAIASEAGDNGATASGDGARGAGASAFAAMVSDDELLGVASAVGRVSARIDALQIAVAGEIGERSRAELGEARLSARRGCRTPSELLQRLTSLSGAAATQFLAVGAATRPSTSFTGEPLPPRFPRVAQALREGALSADAATAIVRGLGPAVRVFGFPSAVNFDGSRSGDSNSPHDPDNPAGPSGSDNPAGPAGSDGADSIDSFSGSDSFSCSDGVTAAERELVSAARGESPESPVPATAEELRLQAAVWCTLLDPDGTLPAEERAMKLRGFRLGTERRGVIPVSGDLLPETAARLQRLFDTYLSPASGPVAFPRESISHDSVSCDRVSARATIDNAAAASHAEVDDMPETRSRDQQRHDVLAAILETAARSAETPTIGGAAPTVLVSIQSTELESGHGVGWAEGIDVPLSIHAVRQLACSGGTQKVVLGETGRVLSLGSPERCFTGWQRRAITLRDGGCVIPGCQIPAAWCEIHHVTAHADGGATHTDNGVLLCWFHHRSIESSGWEVAMLAGVPHIKAPPWLSTAHRHWMPTHSSRIRRTLLRT</sequence>
<dbReference type="Proteomes" id="UP000306192">
    <property type="component" value="Unassembled WGS sequence"/>
</dbReference>
<dbReference type="OrthoDB" id="5177627at2"/>
<keyword evidence="4" id="KW-1185">Reference proteome</keyword>
<organism evidence="3 4">
    <name type="scientific">Subtercola vilae</name>
    <dbReference type="NCBI Taxonomy" id="2056433"/>
    <lineage>
        <taxon>Bacteria</taxon>
        <taxon>Bacillati</taxon>
        <taxon>Actinomycetota</taxon>
        <taxon>Actinomycetes</taxon>
        <taxon>Micrococcales</taxon>
        <taxon>Microbacteriaceae</taxon>
        <taxon>Subtercola</taxon>
    </lineage>
</organism>
<feature type="domain" description="HNH nuclease" evidence="2">
    <location>
        <begin position="478"/>
        <end position="530"/>
    </location>
</feature>
<reference evidence="3 4" key="1">
    <citation type="journal article" date="2019" name="Microorganisms">
        <title>Systematic Affiliation and Genome Analysis of Subtercola vilae DB165(T) with Particular Emphasis on Cold Adaptation of an Isolate from a High-Altitude Cold Volcano Lake.</title>
        <authorList>
            <person name="Villalobos A.S."/>
            <person name="Wiese J."/>
            <person name="Imhoff J.F."/>
            <person name="Dorador C."/>
            <person name="Keller A."/>
            <person name="Hentschel U."/>
        </authorList>
    </citation>
    <scope>NUCLEOTIDE SEQUENCE [LARGE SCALE GENOMIC DNA]</scope>
    <source>
        <strain evidence="3 4">DB165</strain>
    </source>
</reference>
<dbReference type="RefSeq" id="WP_136641749.1">
    <property type="nucleotide sequence ID" value="NZ_QYRT01000011.1"/>
</dbReference>
<comment type="caution">
    <text evidence="3">The sequence shown here is derived from an EMBL/GenBank/DDBJ whole genome shotgun (WGS) entry which is preliminary data.</text>
</comment>
<dbReference type="InterPro" id="IPR003870">
    <property type="entry name" value="DUF222"/>
</dbReference>
<dbReference type="SMART" id="SM00507">
    <property type="entry name" value="HNHc"/>
    <property type="match status" value="1"/>
</dbReference>
<dbReference type="AlphaFoldDB" id="A0A4T2C0N4"/>
<evidence type="ECO:0000313" key="4">
    <source>
        <dbReference type="Proteomes" id="UP000306192"/>
    </source>
</evidence>
<evidence type="ECO:0000256" key="1">
    <source>
        <dbReference type="SAM" id="MobiDB-lite"/>
    </source>
</evidence>
<gene>
    <name evidence="3" type="ORF">D4765_07935</name>
</gene>
<protein>
    <submittedName>
        <fullName evidence="3">DUF222 domain-containing protein</fullName>
    </submittedName>
</protein>